<dbReference type="EMBL" id="NUUR01000208">
    <property type="protein sequence ID" value="PHG70484.1"/>
    <property type="molecule type" value="Genomic_DNA"/>
</dbReference>
<evidence type="ECO:0000313" key="2">
    <source>
        <dbReference type="Proteomes" id="UP000225135"/>
    </source>
</evidence>
<comment type="caution">
    <text evidence="1">The sequence shown here is derived from an EMBL/GenBank/DDBJ whole genome shotgun (WGS) entry which is preliminary data.</text>
</comment>
<gene>
    <name evidence="1" type="ORF">COI69_33755</name>
</gene>
<protein>
    <submittedName>
        <fullName evidence="1">Uncharacterized protein</fullName>
    </submittedName>
</protein>
<evidence type="ECO:0000313" key="1">
    <source>
        <dbReference type="EMBL" id="PHG70484.1"/>
    </source>
</evidence>
<dbReference type="AlphaFoldDB" id="A0A9X7E042"/>
<sequence>MPITENKTTKEIFNIEDIDGYELIKDRSEGSVLISWERDDDAFLTGRVRGSTQTVWVNLLA</sequence>
<accession>A0A9X7E042</accession>
<name>A0A9X7E042_BACCE</name>
<proteinExistence type="predicted"/>
<reference evidence="1 2" key="1">
    <citation type="submission" date="2017-09" db="EMBL/GenBank/DDBJ databases">
        <title>Large-scale bioinformatics analysis of Bacillus genomes uncovers conserved roles of natural products in bacterial physiology.</title>
        <authorList>
            <consortium name="Agbiome Team Llc"/>
            <person name="Bleich R.M."/>
            <person name="Grubbs K.J."/>
            <person name="Santa Maria K.C."/>
            <person name="Allen S.E."/>
            <person name="Farag S."/>
            <person name="Shank E.A."/>
            <person name="Bowers A."/>
        </authorList>
    </citation>
    <scope>NUCLEOTIDE SEQUENCE [LARGE SCALE GENOMIC DNA]</scope>
    <source>
        <strain evidence="1 2">AFS029792</strain>
    </source>
</reference>
<dbReference type="Proteomes" id="UP000225135">
    <property type="component" value="Unassembled WGS sequence"/>
</dbReference>
<dbReference type="RefSeq" id="WP_016082946.1">
    <property type="nucleotide sequence ID" value="NZ_NUQH01000011.1"/>
</dbReference>
<organism evidence="1 2">
    <name type="scientific">Bacillus cereus</name>
    <dbReference type="NCBI Taxonomy" id="1396"/>
    <lineage>
        <taxon>Bacteria</taxon>
        <taxon>Bacillati</taxon>
        <taxon>Bacillota</taxon>
        <taxon>Bacilli</taxon>
        <taxon>Bacillales</taxon>
        <taxon>Bacillaceae</taxon>
        <taxon>Bacillus</taxon>
        <taxon>Bacillus cereus group</taxon>
    </lineage>
</organism>